<dbReference type="Proteomes" id="UP000887226">
    <property type="component" value="Unassembled WGS sequence"/>
</dbReference>
<feature type="non-terminal residue" evidence="1">
    <location>
        <position position="93"/>
    </location>
</feature>
<comment type="caution">
    <text evidence="1">The sequence shown here is derived from an EMBL/GenBank/DDBJ whole genome shotgun (WGS) entry which is preliminary data.</text>
</comment>
<evidence type="ECO:0000313" key="2">
    <source>
        <dbReference type="Proteomes" id="UP000887226"/>
    </source>
</evidence>
<sequence>LGRIVGGRSGDKSNIGFNVRNDNEWDWLRSMLTIDKTKSPLDEVKVDGVVEKFEGPVMTVVHFLPRDHLDRGFDSTNTYDTHGNSIGEYLRSN</sequence>
<gene>
    <name evidence="1" type="ORF">BJ878DRAFT_395723</name>
</gene>
<dbReference type="AlphaFoldDB" id="A0A9P7YW92"/>
<feature type="non-terminal residue" evidence="1">
    <location>
        <position position="1"/>
    </location>
</feature>
<dbReference type="EMBL" id="MU254515">
    <property type="protein sequence ID" value="KAG9240258.1"/>
    <property type="molecule type" value="Genomic_DNA"/>
</dbReference>
<evidence type="ECO:0000313" key="1">
    <source>
        <dbReference type="EMBL" id="KAG9240258.1"/>
    </source>
</evidence>
<reference evidence="1" key="1">
    <citation type="journal article" date="2021" name="IMA Fungus">
        <title>Genomic characterization of three marine fungi, including Emericellopsis atlantica sp. nov. with signatures of a generalist lifestyle and marine biomass degradation.</title>
        <authorList>
            <person name="Hagestad O.C."/>
            <person name="Hou L."/>
            <person name="Andersen J.H."/>
            <person name="Hansen E.H."/>
            <person name="Altermark B."/>
            <person name="Li C."/>
            <person name="Kuhnert E."/>
            <person name="Cox R.J."/>
            <person name="Crous P.W."/>
            <person name="Spatafora J.W."/>
            <person name="Lail K."/>
            <person name="Amirebrahimi M."/>
            <person name="Lipzen A."/>
            <person name="Pangilinan J."/>
            <person name="Andreopoulos W."/>
            <person name="Hayes R.D."/>
            <person name="Ng V."/>
            <person name="Grigoriev I.V."/>
            <person name="Jackson S.A."/>
            <person name="Sutton T.D.S."/>
            <person name="Dobson A.D.W."/>
            <person name="Rama T."/>
        </authorList>
    </citation>
    <scope>NUCLEOTIDE SEQUENCE</scope>
    <source>
        <strain evidence="1">TRa3180A</strain>
    </source>
</reference>
<accession>A0A9P7YW92</accession>
<proteinExistence type="predicted"/>
<protein>
    <submittedName>
        <fullName evidence="1">Uncharacterized protein</fullName>
    </submittedName>
</protein>
<organism evidence="1 2">
    <name type="scientific">Calycina marina</name>
    <dbReference type="NCBI Taxonomy" id="1763456"/>
    <lineage>
        <taxon>Eukaryota</taxon>
        <taxon>Fungi</taxon>
        <taxon>Dikarya</taxon>
        <taxon>Ascomycota</taxon>
        <taxon>Pezizomycotina</taxon>
        <taxon>Leotiomycetes</taxon>
        <taxon>Helotiales</taxon>
        <taxon>Pezizellaceae</taxon>
        <taxon>Calycina</taxon>
    </lineage>
</organism>
<name>A0A9P7YW92_9HELO</name>
<dbReference type="OrthoDB" id="5232429at2759"/>
<keyword evidence="2" id="KW-1185">Reference proteome</keyword>
<dbReference type="PANTHER" id="PTHR47585">
    <property type="match status" value="1"/>
</dbReference>
<dbReference type="PANTHER" id="PTHR47585:SF2">
    <property type="entry name" value="DUF1446 DOMAIN PROTEIN (AFU_ORTHOLOGUE AFUA_6G11420)"/>
    <property type="match status" value="1"/>
</dbReference>